<dbReference type="EMBL" id="BARV01028943">
    <property type="protein sequence ID" value="GAI39309.1"/>
    <property type="molecule type" value="Genomic_DNA"/>
</dbReference>
<accession>X1Q7Q6</accession>
<reference evidence="4" key="1">
    <citation type="journal article" date="2014" name="Front. Microbiol.">
        <title>High frequency of phylogenetically diverse reductive dehalogenase-homologous genes in deep subseafloor sedimentary metagenomes.</title>
        <authorList>
            <person name="Kawai M."/>
            <person name="Futagami T."/>
            <person name="Toyoda A."/>
            <person name="Takaki Y."/>
            <person name="Nishi S."/>
            <person name="Hori S."/>
            <person name="Arai W."/>
            <person name="Tsubouchi T."/>
            <person name="Morono Y."/>
            <person name="Uchiyama I."/>
            <person name="Ito T."/>
            <person name="Fujiyama A."/>
            <person name="Inagaki F."/>
            <person name="Takami H."/>
        </authorList>
    </citation>
    <scope>NUCLEOTIDE SEQUENCE</scope>
    <source>
        <strain evidence="4">Expedition CK06-06</strain>
    </source>
</reference>
<evidence type="ECO:0000256" key="1">
    <source>
        <dbReference type="ARBA" id="ARBA00022450"/>
    </source>
</evidence>
<dbReference type="NCBIfam" id="NF002150">
    <property type="entry name" value="PRK00982.1-4"/>
    <property type="match status" value="1"/>
</dbReference>
<comment type="caution">
    <text evidence="4">The sequence shown here is derived from an EMBL/GenBank/DDBJ whole genome shotgun (WGS) entry which is preliminary data.</text>
</comment>
<dbReference type="NCBIfam" id="TIGR00517">
    <property type="entry name" value="acyl_carrier"/>
    <property type="match status" value="1"/>
</dbReference>
<dbReference type="GO" id="GO:0009245">
    <property type="term" value="P:lipid A biosynthetic process"/>
    <property type="evidence" value="ECO:0007669"/>
    <property type="project" value="TreeGrafter"/>
</dbReference>
<protein>
    <recommendedName>
        <fullName evidence="3">Carrier domain-containing protein</fullName>
    </recommendedName>
</protein>
<dbReference type="GO" id="GO:0016020">
    <property type="term" value="C:membrane"/>
    <property type="evidence" value="ECO:0007669"/>
    <property type="project" value="GOC"/>
</dbReference>
<dbReference type="InterPro" id="IPR003231">
    <property type="entry name" value="ACP"/>
</dbReference>
<organism evidence="4">
    <name type="scientific">marine sediment metagenome</name>
    <dbReference type="NCBI Taxonomy" id="412755"/>
    <lineage>
        <taxon>unclassified sequences</taxon>
        <taxon>metagenomes</taxon>
        <taxon>ecological metagenomes</taxon>
    </lineage>
</organism>
<dbReference type="GO" id="GO:0000036">
    <property type="term" value="F:acyl carrier activity"/>
    <property type="evidence" value="ECO:0007669"/>
    <property type="project" value="TreeGrafter"/>
</dbReference>
<proteinExistence type="inferred from homology"/>
<dbReference type="PANTHER" id="PTHR20863:SF76">
    <property type="entry name" value="CARRIER DOMAIN-CONTAINING PROTEIN"/>
    <property type="match status" value="1"/>
</dbReference>
<evidence type="ECO:0000259" key="3">
    <source>
        <dbReference type="PROSITE" id="PS50075"/>
    </source>
</evidence>
<sequence>MSVEEQVKEIIAKIVHVDKSILTRESTFKDLKADSLDIVQALVAIEDEFDIEVPDEEAQKFQNFGDFIDYVESRVAEKEKS</sequence>
<dbReference type="Pfam" id="PF00550">
    <property type="entry name" value="PP-binding"/>
    <property type="match status" value="1"/>
</dbReference>
<dbReference type="GO" id="GO:0005829">
    <property type="term" value="C:cytosol"/>
    <property type="evidence" value="ECO:0007669"/>
    <property type="project" value="TreeGrafter"/>
</dbReference>
<dbReference type="PANTHER" id="PTHR20863">
    <property type="entry name" value="ACYL CARRIER PROTEIN"/>
    <property type="match status" value="1"/>
</dbReference>
<evidence type="ECO:0000313" key="4">
    <source>
        <dbReference type="EMBL" id="GAI39309.1"/>
    </source>
</evidence>
<dbReference type="AlphaFoldDB" id="X1Q7Q6"/>
<keyword evidence="2" id="KW-0597">Phosphoprotein</keyword>
<dbReference type="HAMAP" id="MF_01217">
    <property type="entry name" value="Acyl_carrier"/>
    <property type="match status" value="1"/>
</dbReference>
<dbReference type="NCBIfam" id="NF002148">
    <property type="entry name" value="PRK00982.1-2"/>
    <property type="match status" value="1"/>
</dbReference>
<dbReference type="Gene3D" id="1.10.1200.10">
    <property type="entry name" value="ACP-like"/>
    <property type="match status" value="1"/>
</dbReference>
<dbReference type="SUPFAM" id="SSF47336">
    <property type="entry name" value="ACP-like"/>
    <property type="match status" value="1"/>
</dbReference>
<keyword evidence="1" id="KW-0596">Phosphopantetheine</keyword>
<dbReference type="InterPro" id="IPR036736">
    <property type="entry name" value="ACP-like_sf"/>
</dbReference>
<dbReference type="GO" id="GO:0000035">
    <property type="term" value="F:acyl binding"/>
    <property type="evidence" value="ECO:0007669"/>
    <property type="project" value="TreeGrafter"/>
</dbReference>
<feature type="domain" description="Carrier" evidence="3">
    <location>
        <begin position="1"/>
        <end position="75"/>
    </location>
</feature>
<dbReference type="InterPro" id="IPR009081">
    <property type="entry name" value="PP-bd_ACP"/>
</dbReference>
<evidence type="ECO:0000256" key="2">
    <source>
        <dbReference type="ARBA" id="ARBA00022553"/>
    </source>
</evidence>
<name>X1Q7Q6_9ZZZZ</name>
<dbReference type="PROSITE" id="PS50075">
    <property type="entry name" value="CARRIER"/>
    <property type="match status" value="1"/>
</dbReference>
<gene>
    <name evidence="4" type="ORF">S06H3_46230</name>
</gene>